<evidence type="ECO:0000256" key="2">
    <source>
        <dbReference type="ARBA" id="ARBA00023015"/>
    </source>
</evidence>
<dbReference type="Pfam" id="PF03466">
    <property type="entry name" value="LysR_substrate"/>
    <property type="match status" value="1"/>
</dbReference>
<dbReference type="PROSITE" id="PS50931">
    <property type="entry name" value="HTH_LYSR"/>
    <property type="match status" value="1"/>
</dbReference>
<dbReference type="Pfam" id="PF00126">
    <property type="entry name" value="HTH_1"/>
    <property type="match status" value="1"/>
</dbReference>
<keyword evidence="7" id="KW-1185">Reference proteome</keyword>
<dbReference type="SUPFAM" id="SSF46785">
    <property type="entry name" value="Winged helix' DNA-binding domain"/>
    <property type="match status" value="1"/>
</dbReference>
<dbReference type="RefSeq" id="WP_379140331.1">
    <property type="nucleotide sequence ID" value="NZ_JBHUEN010000010.1"/>
</dbReference>
<dbReference type="SUPFAM" id="SSF53850">
    <property type="entry name" value="Periplasmic binding protein-like II"/>
    <property type="match status" value="1"/>
</dbReference>
<proteinExistence type="inferred from homology"/>
<dbReference type="PANTHER" id="PTHR30537">
    <property type="entry name" value="HTH-TYPE TRANSCRIPTIONAL REGULATOR"/>
    <property type="match status" value="1"/>
</dbReference>
<evidence type="ECO:0000256" key="3">
    <source>
        <dbReference type="ARBA" id="ARBA00023125"/>
    </source>
</evidence>
<name>A0ABW4R3Q9_9RHOB</name>
<dbReference type="Gene3D" id="1.10.10.10">
    <property type="entry name" value="Winged helix-like DNA-binding domain superfamily/Winged helix DNA-binding domain"/>
    <property type="match status" value="1"/>
</dbReference>
<feature type="domain" description="HTH lysR-type" evidence="5">
    <location>
        <begin position="6"/>
        <end position="63"/>
    </location>
</feature>
<comment type="caution">
    <text evidence="6">The sequence shown here is derived from an EMBL/GenBank/DDBJ whole genome shotgun (WGS) entry which is preliminary data.</text>
</comment>
<dbReference type="Gene3D" id="3.40.190.290">
    <property type="match status" value="1"/>
</dbReference>
<protein>
    <submittedName>
        <fullName evidence="6">LysR family transcriptional regulator</fullName>
    </submittedName>
</protein>
<dbReference type="Proteomes" id="UP001597213">
    <property type="component" value="Unassembled WGS sequence"/>
</dbReference>
<evidence type="ECO:0000256" key="1">
    <source>
        <dbReference type="ARBA" id="ARBA00009437"/>
    </source>
</evidence>
<evidence type="ECO:0000256" key="4">
    <source>
        <dbReference type="ARBA" id="ARBA00023163"/>
    </source>
</evidence>
<accession>A0ABW4R3Q9</accession>
<dbReference type="CDD" id="cd05466">
    <property type="entry name" value="PBP2_LTTR_substrate"/>
    <property type="match status" value="1"/>
</dbReference>
<sequence length="301" mass="34097">MTGLPFVWDDLQYFLAVARTGQLTRASQQLRTSHVTVARRVERLEMALNCRLFERNPRGYGTTPAGEQLRALAERIEKSATDLREELAGTAAAVSGVIRFNVPEGFCDLFCRQFLPEFRRKLPGLSLELVSIQQIMALSRKSSDIGISLDPPKSTPYRVEKLTDYTLHLYASRSYLAQAAPIRSRDDLTAHPFIGYIDDMIFAPALDYLSEVNPRIRPTMESSSIFAQMTAVRQGLGLGILPHYMASTRPDLVQLLPDEVHLVRTYWLSCHRDQRDAPRERTAIGLLYDLVEARQDMLIAR</sequence>
<evidence type="ECO:0000313" key="7">
    <source>
        <dbReference type="Proteomes" id="UP001597213"/>
    </source>
</evidence>
<keyword evidence="2" id="KW-0805">Transcription regulation</keyword>
<reference evidence="7" key="1">
    <citation type="journal article" date="2019" name="Int. J. Syst. Evol. Microbiol.">
        <title>The Global Catalogue of Microorganisms (GCM) 10K type strain sequencing project: providing services to taxonomists for standard genome sequencing and annotation.</title>
        <authorList>
            <consortium name="The Broad Institute Genomics Platform"/>
            <consortium name="The Broad Institute Genome Sequencing Center for Infectious Disease"/>
            <person name="Wu L."/>
            <person name="Ma J."/>
        </authorList>
    </citation>
    <scope>NUCLEOTIDE SEQUENCE [LARGE SCALE GENOMIC DNA]</scope>
    <source>
        <strain evidence="7">CCUG 56029</strain>
    </source>
</reference>
<organism evidence="6 7">
    <name type="scientific">Paracoccus pacificus</name>
    <dbReference type="NCBI Taxonomy" id="1463598"/>
    <lineage>
        <taxon>Bacteria</taxon>
        <taxon>Pseudomonadati</taxon>
        <taxon>Pseudomonadota</taxon>
        <taxon>Alphaproteobacteria</taxon>
        <taxon>Rhodobacterales</taxon>
        <taxon>Paracoccaceae</taxon>
        <taxon>Paracoccus</taxon>
    </lineage>
</organism>
<comment type="similarity">
    <text evidence="1">Belongs to the LysR transcriptional regulatory family.</text>
</comment>
<dbReference type="InterPro" id="IPR036388">
    <property type="entry name" value="WH-like_DNA-bd_sf"/>
</dbReference>
<gene>
    <name evidence="6" type="ORF">ACFSCT_04150</name>
</gene>
<dbReference type="PANTHER" id="PTHR30537:SF3">
    <property type="entry name" value="TRANSCRIPTIONAL REGULATORY PROTEIN"/>
    <property type="match status" value="1"/>
</dbReference>
<dbReference type="InterPro" id="IPR036390">
    <property type="entry name" value="WH_DNA-bd_sf"/>
</dbReference>
<keyword evidence="3" id="KW-0238">DNA-binding</keyword>
<dbReference type="InterPro" id="IPR005119">
    <property type="entry name" value="LysR_subst-bd"/>
</dbReference>
<keyword evidence="4" id="KW-0804">Transcription</keyword>
<dbReference type="EMBL" id="JBHUEN010000010">
    <property type="protein sequence ID" value="MFD1880906.1"/>
    <property type="molecule type" value="Genomic_DNA"/>
</dbReference>
<dbReference type="InterPro" id="IPR058163">
    <property type="entry name" value="LysR-type_TF_proteobact-type"/>
</dbReference>
<evidence type="ECO:0000259" key="5">
    <source>
        <dbReference type="PROSITE" id="PS50931"/>
    </source>
</evidence>
<dbReference type="InterPro" id="IPR000847">
    <property type="entry name" value="LysR_HTH_N"/>
</dbReference>
<evidence type="ECO:0000313" key="6">
    <source>
        <dbReference type="EMBL" id="MFD1880906.1"/>
    </source>
</evidence>